<dbReference type="EMBL" id="JACCFS010000001">
    <property type="protein sequence ID" value="NYJ36359.1"/>
    <property type="molecule type" value="Genomic_DNA"/>
</dbReference>
<feature type="compositionally biased region" description="Low complexity" evidence="1">
    <location>
        <begin position="151"/>
        <end position="171"/>
    </location>
</feature>
<evidence type="ECO:0000313" key="3">
    <source>
        <dbReference type="EMBL" id="NYJ36359.1"/>
    </source>
</evidence>
<name>A0A7Z0EQC3_9ACTN</name>
<reference evidence="3 4" key="1">
    <citation type="submission" date="2020-07" db="EMBL/GenBank/DDBJ databases">
        <title>Sequencing the genomes of 1000 actinobacteria strains.</title>
        <authorList>
            <person name="Klenk H.-P."/>
        </authorList>
    </citation>
    <scope>NUCLEOTIDE SEQUENCE [LARGE SCALE GENOMIC DNA]</scope>
    <source>
        <strain evidence="3 4">DSM 44442</strain>
    </source>
</reference>
<evidence type="ECO:0008006" key="5">
    <source>
        <dbReference type="Google" id="ProtNLM"/>
    </source>
</evidence>
<feature type="transmembrane region" description="Helical" evidence="2">
    <location>
        <begin position="66"/>
        <end position="97"/>
    </location>
</feature>
<keyword evidence="4" id="KW-1185">Reference proteome</keyword>
<keyword evidence="2" id="KW-0472">Membrane</keyword>
<feature type="region of interest" description="Disordered" evidence="1">
    <location>
        <begin position="111"/>
        <end position="209"/>
    </location>
</feature>
<keyword evidence="2" id="KW-0812">Transmembrane</keyword>
<feature type="compositionally biased region" description="Basic and acidic residues" evidence="1">
    <location>
        <begin position="141"/>
        <end position="150"/>
    </location>
</feature>
<evidence type="ECO:0000256" key="2">
    <source>
        <dbReference type="SAM" id="Phobius"/>
    </source>
</evidence>
<protein>
    <recommendedName>
        <fullName evidence="5">Transferase</fullName>
    </recommendedName>
</protein>
<feature type="compositionally biased region" description="Basic and acidic residues" evidence="1">
    <location>
        <begin position="179"/>
        <end position="196"/>
    </location>
</feature>
<evidence type="ECO:0000313" key="4">
    <source>
        <dbReference type="Proteomes" id="UP000572051"/>
    </source>
</evidence>
<proteinExistence type="predicted"/>
<keyword evidence="2" id="KW-1133">Transmembrane helix</keyword>
<sequence length="267" mass="27666">MTRISVFAAVGAAVWFTRADTVGALAGSLFLGGVLFCDAVRGRMQANRRDALTVWLVSMLAQLREYIVYAGLAVGAVLAGLADGWGWAAGALIALALRDSLLIARAAPTAPDLSQGVGRVPRARPGRTGGLLADLAPRPPEGPRESDPRLTGRLLGPGPGAASDAASAAGPGVPPRPRISPEARAVQEARAARDTSPEPAPAPANRSARLPLPHLARRIMVFSQSTRFLAIAVTATLWDARVAFLTLIVGCAVAVTGELVDPRGGRR</sequence>
<evidence type="ECO:0000256" key="1">
    <source>
        <dbReference type="SAM" id="MobiDB-lite"/>
    </source>
</evidence>
<dbReference type="Proteomes" id="UP000572051">
    <property type="component" value="Unassembled WGS sequence"/>
</dbReference>
<gene>
    <name evidence="3" type="ORF">HNR10_004240</name>
</gene>
<dbReference type="AlphaFoldDB" id="A0A7Z0EQC3"/>
<accession>A0A7Z0EQC3</accession>
<organism evidence="3 4">
    <name type="scientific">Nocardiopsis aegyptia</name>
    <dbReference type="NCBI Taxonomy" id="220378"/>
    <lineage>
        <taxon>Bacteria</taxon>
        <taxon>Bacillati</taxon>
        <taxon>Actinomycetota</taxon>
        <taxon>Actinomycetes</taxon>
        <taxon>Streptosporangiales</taxon>
        <taxon>Nocardiopsidaceae</taxon>
        <taxon>Nocardiopsis</taxon>
    </lineage>
</organism>
<comment type="caution">
    <text evidence="3">The sequence shown here is derived from an EMBL/GenBank/DDBJ whole genome shotgun (WGS) entry which is preliminary data.</text>
</comment>